<dbReference type="SUPFAM" id="SSF52540">
    <property type="entry name" value="P-loop containing nucleoside triphosphate hydrolases"/>
    <property type="match status" value="1"/>
</dbReference>
<sequence>MPESSAGVVRDGIPRAPRRFLERPHLHALLDNDSPLTVVRGPRGFGKTALLGEWARSVQPRRAVLWVAGDAHSDRDVLARLTGRSVTSASPHELAQAFTAAGPDLDVVIDDADAVGEDAADILLAALAASPGTRFVVASRSRSPFDEPDRLLRFDAVEIDPSVLRFTDEETEAYLLAAGVPGARGVASLVQTVTAGSALEVFAAMRALESAAPPRTARDLGAHVARSVRSTLFPAEFVDSATDLLPFLRAAAASEQLDARLAVALAAEASIDLDTDLAAELLDRAVAAGLGWWESTSESPVFRFALGARLSLDAEARDAEGAHRRKLLAIDWALEHERTLGAFRLAIEIGDLDLASDIARDDFRQLMLGHPREVRDLLSALPAGALGAHPLLSLLLAVIFNARHEHRARAVELLVRAVLGAHRMRRSSSPADRIAIRSLEAVGYRVIGAPERGAKSAREALAAIIAIEDGAAGRFSAQLPMVLAQIGITLYYAGDVEHALEAFRLSASLPVVHDSLSMLHGLSLDAGAVAFGGDMPAAERAVSAALAHDWPDDAFVGYSGTFLQLARAWIALERGDAREAREILDLLDGELATTEHWAAILCVRAMVAVHDGSASETLEYIRAERRRRRGRRQTSALMRTALEVAESNLLLASGRPGPALDVLANSSRDPRVATAIARAALVSGDVERAASALARVSAAPHSTRIGLEIDAIAAALVARGVRDAPEGGARALIDALAENGLRSPLVLLPTEDRELLLGGLDPATRARRADYLAVVMPDVVHRSAIPALTERERVVLRALFTTSSVTEIAATLVVSVNTVKSQRRSLYRKLGVSTREEALARARLVLPEAGTRD</sequence>
<keyword evidence="4" id="KW-1185">Reference proteome</keyword>
<evidence type="ECO:0000259" key="1">
    <source>
        <dbReference type="PROSITE" id="PS50043"/>
    </source>
</evidence>
<dbReference type="EMBL" id="JACCBI010000001">
    <property type="protein sequence ID" value="NYD68168.1"/>
    <property type="molecule type" value="Genomic_DNA"/>
</dbReference>
<dbReference type="GO" id="GO:0003677">
    <property type="term" value="F:DNA binding"/>
    <property type="evidence" value="ECO:0007669"/>
    <property type="project" value="InterPro"/>
</dbReference>
<comment type="caution">
    <text evidence="3">The sequence shown here is derived from an EMBL/GenBank/DDBJ whole genome shotgun (WGS) entry which is preliminary data.</text>
</comment>
<evidence type="ECO:0000313" key="5">
    <source>
        <dbReference type="Proteomes" id="UP000581087"/>
    </source>
</evidence>
<dbReference type="SMART" id="SM00421">
    <property type="entry name" value="HTH_LUXR"/>
    <property type="match status" value="1"/>
</dbReference>
<dbReference type="GO" id="GO:0006355">
    <property type="term" value="P:regulation of DNA-templated transcription"/>
    <property type="evidence" value="ECO:0007669"/>
    <property type="project" value="InterPro"/>
</dbReference>
<dbReference type="InterPro" id="IPR036388">
    <property type="entry name" value="WH-like_DNA-bd_sf"/>
</dbReference>
<gene>
    <name evidence="2" type="ORF">BJ972_002687</name>
    <name evidence="3" type="ORF">ESP50_00330</name>
</gene>
<evidence type="ECO:0000313" key="3">
    <source>
        <dbReference type="EMBL" id="RXZ87690.1"/>
    </source>
</evidence>
<dbReference type="EMBL" id="SDPM01000001">
    <property type="protein sequence ID" value="RXZ87690.1"/>
    <property type="molecule type" value="Genomic_DNA"/>
</dbReference>
<proteinExistence type="predicted"/>
<dbReference type="InterPro" id="IPR016032">
    <property type="entry name" value="Sig_transdc_resp-reg_C-effctor"/>
</dbReference>
<dbReference type="Gene3D" id="1.10.10.10">
    <property type="entry name" value="Winged helix-like DNA-binding domain superfamily/Winged helix DNA-binding domain"/>
    <property type="match status" value="1"/>
</dbReference>
<dbReference type="Proteomes" id="UP000581087">
    <property type="component" value="Unassembled WGS sequence"/>
</dbReference>
<evidence type="ECO:0000313" key="4">
    <source>
        <dbReference type="Proteomes" id="UP000292686"/>
    </source>
</evidence>
<dbReference type="InterPro" id="IPR000792">
    <property type="entry name" value="Tscrpt_reg_LuxR_C"/>
</dbReference>
<reference evidence="2 5" key="2">
    <citation type="submission" date="2020-07" db="EMBL/GenBank/DDBJ databases">
        <title>Sequencing the genomes of 1000 actinobacteria strains.</title>
        <authorList>
            <person name="Klenk H.-P."/>
        </authorList>
    </citation>
    <scope>NUCLEOTIDE SEQUENCE [LARGE SCALE GENOMIC DNA]</scope>
    <source>
        <strain evidence="2 5">DSM 23870</strain>
    </source>
</reference>
<dbReference type="OrthoDB" id="134985at2"/>
<organism evidence="3 4">
    <name type="scientific">Agromyces atrinae</name>
    <dbReference type="NCBI Taxonomy" id="592376"/>
    <lineage>
        <taxon>Bacteria</taxon>
        <taxon>Bacillati</taxon>
        <taxon>Actinomycetota</taxon>
        <taxon>Actinomycetes</taxon>
        <taxon>Micrococcales</taxon>
        <taxon>Microbacteriaceae</taxon>
        <taxon>Agromyces</taxon>
    </lineage>
</organism>
<dbReference type="CDD" id="cd06170">
    <property type="entry name" value="LuxR_C_like"/>
    <property type="match status" value="1"/>
</dbReference>
<reference evidence="3 4" key="1">
    <citation type="submission" date="2019-01" db="EMBL/GenBank/DDBJ databases">
        <title>Agromyces.</title>
        <authorList>
            <person name="Li J."/>
        </authorList>
    </citation>
    <scope>NUCLEOTIDE SEQUENCE [LARGE SCALE GENOMIC DNA]</scope>
    <source>
        <strain evidence="3 4">DSM 23870</strain>
    </source>
</reference>
<dbReference type="Gene3D" id="3.40.50.300">
    <property type="entry name" value="P-loop containing nucleotide triphosphate hydrolases"/>
    <property type="match status" value="1"/>
</dbReference>
<dbReference type="PROSITE" id="PS50043">
    <property type="entry name" value="HTH_LUXR_2"/>
    <property type="match status" value="1"/>
</dbReference>
<dbReference type="InterPro" id="IPR027417">
    <property type="entry name" value="P-loop_NTPase"/>
</dbReference>
<evidence type="ECO:0000313" key="2">
    <source>
        <dbReference type="EMBL" id="NYD68168.1"/>
    </source>
</evidence>
<protein>
    <submittedName>
        <fullName evidence="2">LuxR family maltose regulon positive regulatory protein</fullName>
    </submittedName>
</protein>
<dbReference type="AlphaFoldDB" id="A0A4Q2MEY3"/>
<feature type="domain" description="HTH luxR-type" evidence="1">
    <location>
        <begin position="781"/>
        <end position="846"/>
    </location>
</feature>
<dbReference type="Proteomes" id="UP000292686">
    <property type="component" value="Unassembled WGS sequence"/>
</dbReference>
<dbReference type="RefSeq" id="WP_129171955.1">
    <property type="nucleotide sequence ID" value="NZ_JACCBI010000001.1"/>
</dbReference>
<dbReference type="SUPFAM" id="SSF46894">
    <property type="entry name" value="C-terminal effector domain of the bipartite response regulators"/>
    <property type="match status" value="1"/>
</dbReference>
<accession>A0A4Q2MEY3</accession>
<dbReference type="Pfam" id="PF00196">
    <property type="entry name" value="GerE"/>
    <property type="match status" value="1"/>
</dbReference>
<name>A0A4Q2MEY3_9MICO</name>